<dbReference type="InterPro" id="IPR009582">
    <property type="entry name" value="Spc2/SPCS2"/>
</dbReference>
<dbReference type="PANTHER" id="PTHR13085:SF0">
    <property type="entry name" value="SIGNAL PEPTIDASE COMPLEX SUBUNIT 2"/>
    <property type="match status" value="1"/>
</dbReference>
<evidence type="ECO:0000256" key="2">
    <source>
        <dbReference type="ARBA" id="ARBA00007324"/>
    </source>
</evidence>
<feature type="transmembrane region" description="Helical" evidence="9">
    <location>
        <begin position="41"/>
        <end position="57"/>
    </location>
</feature>
<dbReference type="EMBL" id="HG316464">
    <property type="protein sequence ID" value="CDF91442.1"/>
    <property type="molecule type" value="Genomic_DNA"/>
</dbReference>
<keyword evidence="11" id="KW-1185">Reference proteome</keyword>
<accession>A0A8J2TAJ0</accession>
<sequence>MPKPINVYSTQELRQTLDEALPGVFARYGYKQSFGLIDTKLFIGYASALVAGISFLLDKKFKYEECLPYQVVLVGSYIILSIVYWYFVQYVQKGVTYEGVSKDGNKLSVKTHFENADPLYHVSLLSSDNSEITTALPANKVFTEAGYLQTDLLYEWVGQQLNVLDAKKKQ</sequence>
<evidence type="ECO:0000256" key="9">
    <source>
        <dbReference type="SAM" id="Phobius"/>
    </source>
</evidence>
<dbReference type="OrthoDB" id="29558at2759"/>
<comment type="similarity">
    <text evidence="2">Belongs to the SPCS2 family.</text>
</comment>
<evidence type="ECO:0000256" key="6">
    <source>
        <dbReference type="ARBA" id="ARBA00022989"/>
    </source>
</evidence>
<keyword evidence="7 9" id="KW-0472">Membrane</keyword>
<dbReference type="PANTHER" id="PTHR13085">
    <property type="entry name" value="MICROSOMAL SIGNAL PEPTIDASE 25 KDA SUBUNIT"/>
    <property type="match status" value="1"/>
</dbReference>
<evidence type="ECO:0000256" key="5">
    <source>
        <dbReference type="ARBA" id="ARBA00022824"/>
    </source>
</evidence>
<dbReference type="GO" id="GO:0045047">
    <property type="term" value="P:protein targeting to ER"/>
    <property type="evidence" value="ECO:0007669"/>
    <property type="project" value="TreeGrafter"/>
</dbReference>
<dbReference type="GO" id="GO:0006465">
    <property type="term" value="P:signal peptide processing"/>
    <property type="evidence" value="ECO:0007669"/>
    <property type="project" value="InterPro"/>
</dbReference>
<evidence type="ECO:0000256" key="4">
    <source>
        <dbReference type="ARBA" id="ARBA00022692"/>
    </source>
</evidence>
<evidence type="ECO:0000313" key="10">
    <source>
        <dbReference type="EMBL" id="CDF91442.1"/>
    </source>
</evidence>
<keyword evidence="4 9" id="KW-0812">Transmembrane</keyword>
<name>A0A8J2TAJ0_ZYGB2</name>
<evidence type="ECO:0000256" key="1">
    <source>
        <dbReference type="ARBA" id="ARBA00004477"/>
    </source>
</evidence>
<dbReference type="GO" id="GO:0005787">
    <property type="term" value="C:signal peptidase complex"/>
    <property type="evidence" value="ECO:0007669"/>
    <property type="project" value="InterPro"/>
</dbReference>
<keyword evidence="5" id="KW-0256">Endoplasmic reticulum</keyword>
<evidence type="ECO:0000256" key="3">
    <source>
        <dbReference type="ARBA" id="ARBA00017057"/>
    </source>
</evidence>
<evidence type="ECO:0000256" key="8">
    <source>
        <dbReference type="ARBA" id="ARBA00045608"/>
    </source>
</evidence>
<protein>
    <recommendedName>
        <fullName evidence="3">Signal peptidase complex subunit 2</fullName>
    </recommendedName>
</protein>
<proteinExistence type="inferred from homology"/>
<reference evidence="11" key="1">
    <citation type="journal article" date="2013" name="Genome Announc.">
        <title>Genome sequence of the food spoilage yeast Zygosaccharomyces bailii CLIB 213(T).</title>
        <authorList>
            <person name="Galeote V."/>
            <person name="Bigey F."/>
            <person name="Devillers H."/>
            <person name="Neuveglise C."/>
            <person name="Dequin S."/>
        </authorList>
    </citation>
    <scope>NUCLEOTIDE SEQUENCE [LARGE SCALE GENOMIC DNA]</scope>
    <source>
        <strain evidence="11">CLIB 213 / ATCC 58445 / CBS 680 / CCRC 21525 / NBRC 1098 / NCYC 1416 / NRRL Y-2227</strain>
    </source>
</reference>
<evidence type="ECO:0000313" key="11">
    <source>
        <dbReference type="Proteomes" id="UP000019375"/>
    </source>
</evidence>
<gene>
    <name evidence="10" type="ORF">BN860_02938g</name>
</gene>
<feature type="transmembrane region" description="Helical" evidence="9">
    <location>
        <begin position="69"/>
        <end position="87"/>
    </location>
</feature>
<dbReference type="AlphaFoldDB" id="A0A8J2TAJ0"/>
<organism evidence="10 11">
    <name type="scientific">Zygosaccharomyces bailii (strain CLIB 213 / ATCC 58445 / CBS 680 / BCRC 21525 / NBRC 1098 / NCYC 1416 / NRRL Y-2227)</name>
    <dbReference type="NCBI Taxonomy" id="1333698"/>
    <lineage>
        <taxon>Eukaryota</taxon>
        <taxon>Fungi</taxon>
        <taxon>Dikarya</taxon>
        <taxon>Ascomycota</taxon>
        <taxon>Saccharomycotina</taxon>
        <taxon>Saccharomycetes</taxon>
        <taxon>Saccharomycetales</taxon>
        <taxon>Saccharomycetaceae</taxon>
        <taxon>Zygosaccharomyces</taxon>
    </lineage>
</organism>
<comment type="subcellular location">
    <subcellularLocation>
        <location evidence="1">Endoplasmic reticulum membrane</location>
        <topology evidence="1">Multi-pass membrane protein</topology>
    </subcellularLocation>
</comment>
<comment type="function">
    <text evidence="8">Component of the signal peptidase complex (SPC) which catalyzes the cleavage of N-terminal signal sequences from nascent proteins as they are translocated into the lumen of the endoplasmic reticulum. Enhances the enzymatic activity of SPC and facilitates the interactions between different components of the translocation site.</text>
</comment>
<evidence type="ECO:0000256" key="7">
    <source>
        <dbReference type="ARBA" id="ARBA00023136"/>
    </source>
</evidence>
<dbReference type="Pfam" id="PF06703">
    <property type="entry name" value="SPC25"/>
    <property type="match status" value="1"/>
</dbReference>
<dbReference type="Proteomes" id="UP000019375">
    <property type="component" value="Unassembled WGS sequence"/>
</dbReference>
<keyword evidence="6 9" id="KW-1133">Transmembrane helix</keyword>